<dbReference type="Pfam" id="PF13360">
    <property type="entry name" value="PQQ_2"/>
    <property type="match status" value="1"/>
</dbReference>
<keyword evidence="2" id="KW-0808">Transferase</keyword>
<reference evidence="2 3" key="1">
    <citation type="submission" date="2018-02" db="EMBL/GenBank/DDBJ databases">
        <title>Comparative genomes isolates from brazilian mangrove.</title>
        <authorList>
            <person name="Araujo J.E."/>
            <person name="Taketani R.G."/>
            <person name="Silva M.C.P."/>
            <person name="Loureco M.V."/>
            <person name="Andreote F.D."/>
        </authorList>
    </citation>
    <scope>NUCLEOTIDE SEQUENCE [LARGE SCALE GENOMIC DNA]</scope>
    <source>
        <strain evidence="2 3">Nap-Phe MGV</strain>
    </source>
</reference>
<feature type="domain" description="Pyrrolo-quinoline quinone repeat" evidence="1">
    <location>
        <begin position="88"/>
        <end position="340"/>
    </location>
</feature>
<gene>
    <name evidence="2" type="ORF">C5Y93_20595</name>
</gene>
<dbReference type="PANTHER" id="PTHR34512">
    <property type="entry name" value="CELL SURFACE PROTEIN"/>
    <property type="match status" value="1"/>
</dbReference>
<dbReference type="InterPro" id="IPR011047">
    <property type="entry name" value="Quinoprotein_ADH-like_sf"/>
</dbReference>
<dbReference type="SUPFAM" id="SSF50998">
    <property type="entry name" value="Quinoprotein alcohol dehydrogenase-like"/>
    <property type="match status" value="1"/>
</dbReference>
<evidence type="ECO:0000313" key="2">
    <source>
        <dbReference type="EMBL" id="PQO44405.1"/>
    </source>
</evidence>
<dbReference type="InterPro" id="IPR018391">
    <property type="entry name" value="PQQ_b-propeller_rpt"/>
</dbReference>
<evidence type="ECO:0000259" key="1">
    <source>
        <dbReference type="Pfam" id="PF13360"/>
    </source>
</evidence>
<dbReference type="Gene3D" id="2.40.10.480">
    <property type="match status" value="1"/>
</dbReference>
<dbReference type="SMART" id="SM00564">
    <property type="entry name" value="PQQ"/>
    <property type="match status" value="4"/>
</dbReference>
<evidence type="ECO:0000313" key="3">
    <source>
        <dbReference type="Proteomes" id="UP000237819"/>
    </source>
</evidence>
<keyword evidence="2" id="KW-0723">Serine/threonine-protein kinase</keyword>
<organism evidence="2 3">
    <name type="scientific">Blastopirellula marina</name>
    <dbReference type="NCBI Taxonomy" id="124"/>
    <lineage>
        <taxon>Bacteria</taxon>
        <taxon>Pseudomonadati</taxon>
        <taxon>Planctomycetota</taxon>
        <taxon>Planctomycetia</taxon>
        <taxon>Pirellulales</taxon>
        <taxon>Pirellulaceae</taxon>
        <taxon>Blastopirellula</taxon>
    </lineage>
</organism>
<dbReference type="OrthoDB" id="244732at2"/>
<proteinExistence type="predicted"/>
<dbReference type="PANTHER" id="PTHR34512:SF30">
    <property type="entry name" value="OUTER MEMBRANE PROTEIN ASSEMBLY FACTOR BAMB"/>
    <property type="match status" value="1"/>
</dbReference>
<dbReference type="Proteomes" id="UP000237819">
    <property type="component" value="Unassembled WGS sequence"/>
</dbReference>
<accession>A0A2S8GIY0</accession>
<dbReference type="InterPro" id="IPR002372">
    <property type="entry name" value="PQQ_rpt_dom"/>
</dbReference>
<dbReference type="AlphaFoldDB" id="A0A2S8GIY0"/>
<keyword evidence="2" id="KW-0418">Kinase</keyword>
<comment type="caution">
    <text evidence="2">The sequence shown here is derived from an EMBL/GenBank/DDBJ whole genome shotgun (WGS) entry which is preliminary data.</text>
</comment>
<protein>
    <submittedName>
        <fullName evidence="2">Serine/threonine protein kinase</fullName>
    </submittedName>
</protein>
<dbReference type="EMBL" id="PUHZ01000020">
    <property type="protein sequence ID" value="PQO44405.1"/>
    <property type="molecule type" value="Genomic_DNA"/>
</dbReference>
<dbReference type="GO" id="GO:0004674">
    <property type="term" value="F:protein serine/threonine kinase activity"/>
    <property type="evidence" value="ECO:0007669"/>
    <property type="project" value="UniProtKB-KW"/>
</dbReference>
<dbReference type="Gene3D" id="2.130.10.10">
    <property type="entry name" value="YVTN repeat-like/Quinoprotein amine dehydrogenase"/>
    <property type="match status" value="1"/>
</dbReference>
<dbReference type="InterPro" id="IPR015943">
    <property type="entry name" value="WD40/YVTN_repeat-like_dom_sf"/>
</dbReference>
<sequence length="413" mass="44674">MLGSFSVGPAFAQSPAEWTQFRGPTAQGIADGAQLPTEWDAEKNVAWRTELPGVGWSSPVVADGRIYLTTAVPQSDEKKPDQSLRALCISADTGKVLWDTEVFLEVGATAPKIHSKNSHASATPILEGPFVYVHFGHMGTACLRQQDGAIVWSTQENSYKPTHGNGGSPVLFGDKLIFGIDGQDKQEVIALDKATGKIAWQTPRNVPDLPKYFTFSTPLLIEANGKTQLLSQGSGAIMSLDPSTGKEIWRVKYDLGYSIVPRPIFANGLVYVCTGYDRSTLVAIRPDGAGDVTDTHVEYVVDRNVPYNPSPVAIGDALYMISDNGILSCLDGASGEVRWKERIGGNFSASLLAAGDLIYMLDEAGMTTVVRAGDEFEEVAKNDLKERALASFGVDKNAILLRTEQALYRIENK</sequence>
<name>A0A2S8GIY0_9BACT</name>